<feature type="non-terminal residue" evidence="1">
    <location>
        <position position="151"/>
    </location>
</feature>
<dbReference type="Proteomes" id="UP000789901">
    <property type="component" value="Unassembled WGS sequence"/>
</dbReference>
<evidence type="ECO:0000313" key="2">
    <source>
        <dbReference type="Proteomes" id="UP000789901"/>
    </source>
</evidence>
<accession>A0ABN7X2I5</accession>
<sequence>MDNDYNQKFSIYSTSSSTPNTSQWISALDQNDKVSVSFSQSLPLPLTNETSNSNNIAKRVKLSNKPGLVQTFFEFYEQPGIKSNDKPITKAKCKIEGYQTQYVWYGSTTNIVNHLCNIYHITKISLEYSLVEELKKSSQQTIETTLLKPYS</sequence>
<proteinExistence type="predicted"/>
<organism evidence="1 2">
    <name type="scientific">Gigaspora margarita</name>
    <dbReference type="NCBI Taxonomy" id="4874"/>
    <lineage>
        <taxon>Eukaryota</taxon>
        <taxon>Fungi</taxon>
        <taxon>Fungi incertae sedis</taxon>
        <taxon>Mucoromycota</taxon>
        <taxon>Glomeromycotina</taxon>
        <taxon>Glomeromycetes</taxon>
        <taxon>Diversisporales</taxon>
        <taxon>Gigasporaceae</taxon>
        <taxon>Gigaspora</taxon>
    </lineage>
</organism>
<keyword evidence="2" id="KW-1185">Reference proteome</keyword>
<gene>
    <name evidence="1" type="ORF">GMARGA_LOCUS37577</name>
</gene>
<comment type="caution">
    <text evidence="1">The sequence shown here is derived from an EMBL/GenBank/DDBJ whole genome shotgun (WGS) entry which is preliminary data.</text>
</comment>
<reference evidence="1 2" key="1">
    <citation type="submission" date="2021-06" db="EMBL/GenBank/DDBJ databases">
        <authorList>
            <person name="Kallberg Y."/>
            <person name="Tangrot J."/>
            <person name="Rosling A."/>
        </authorList>
    </citation>
    <scope>NUCLEOTIDE SEQUENCE [LARGE SCALE GENOMIC DNA]</scope>
    <source>
        <strain evidence="1 2">120-4 pot B 10/14</strain>
    </source>
</reference>
<name>A0ABN7X2I5_GIGMA</name>
<evidence type="ECO:0000313" key="1">
    <source>
        <dbReference type="EMBL" id="CAG8845322.1"/>
    </source>
</evidence>
<dbReference type="EMBL" id="CAJVQB010079044">
    <property type="protein sequence ID" value="CAG8845322.1"/>
    <property type="molecule type" value="Genomic_DNA"/>
</dbReference>
<protein>
    <submittedName>
        <fullName evidence="1">6927_t:CDS:1</fullName>
    </submittedName>
</protein>